<evidence type="ECO:0000256" key="4">
    <source>
        <dbReference type="ARBA" id="ARBA00022723"/>
    </source>
</evidence>
<organism evidence="8 9">
    <name type="scientific">Caldanaerobius fijiensis DSM 17918</name>
    <dbReference type="NCBI Taxonomy" id="1121256"/>
    <lineage>
        <taxon>Bacteria</taxon>
        <taxon>Bacillati</taxon>
        <taxon>Bacillota</taxon>
        <taxon>Clostridia</taxon>
        <taxon>Thermoanaerobacterales</taxon>
        <taxon>Thermoanaerobacteraceae</taxon>
        <taxon>Caldanaerobius</taxon>
    </lineage>
</organism>
<keyword evidence="6" id="KW-0411">Iron-sulfur</keyword>
<evidence type="ECO:0000256" key="3">
    <source>
        <dbReference type="ARBA" id="ARBA00022691"/>
    </source>
</evidence>
<keyword evidence="8" id="KW-0456">Lyase</keyword>
<sequence length="250" mass="28296">MVKVLGNLDEIRPAYFLKAFGKEVKNMRIFSFGLCNFLCPYCKRMNNAIAGAKNVSENELFAKIDEALKNEEVVRLSGGDPSMYPKLSVELLEYAKNKNGITSIAHNGSNVKYIEKVMPYLDFAAIDVKGSTPEKFAKRTGISIETAEKMLKNALAIQDMLADAGILVDIRTCVFSDDTKDDLIKLADMIFYRGTKNKFWTVRLYQPVEGCSWEPLPYDVTINYLQEIKENNKDIKLGVRTNWKGGFIFL</sequence>
<dbReference type="RefSeq" id="WP_073346493.1">
    <property type="nucleotide sequence ID" value="NZ_FQVH01000057.1"/>
</dbReference>
<dbReference type="Proteomes" id="UP000184088">
    <property type="component" value="Unassembled WGS sequence"/>
</dbReference>
<dbReference type="AlphaFoldDB" id="A0A1M5F864"/>
<dbReference type="PANTHER" id="PTHR30352">
    <property type="entry name" value="PYRUVATE FORMATE-LYASE-ACTIVATING ENZYME"/>
    <property type="match status" value="1"/>
</dbReference>
<keyword evidence="4" id="KW-0479">Metal-binding</keyword>
<reference evidence="8 9" key="1">
    <citation type="submission" date="2016-11" db="EMBL/GenBank/DDBJ databases">
        <authorList>
            <person name="Jaros S."/>
            <person name="Januszkiewicz K."/>
            <person name="Wedrychowicz H."/>
        </authorList>
    </citation>
    <scope>NUCLEOTIDE SEQUENCE [LARGE SCALE GENOMIC DNA]</scope>
    <source>
        <strain evidence="8 9">DSM 17918</strain>
    </source>
</reference>
<name>A0A1M5F864_9THEO</name>
<dbReference type="Gene3D" id="3.20.20.70">
    <property type="entry name" value="Aldolase class I"/>
    <property type="match status" value="1"/>
</dbReference>
<proteinExistence type="predicted"/>
<dbReference type="EMBL" id="FQVH01000057">
    <property type="protein sequence ID" value="SHF87666.1"/>
    <property type="molecule type" value="Genomic_DNA"/>
</dbReference>
<evidence type="ECO:0000259" key="7">
    <source>
        <dbReference type="PROSITE" id="PS51918"/>
    </source>
</evidence>
<keyword evidence="2" id="KW-0004">4Fe-4S</keyword>
<dbReference type="SUPFAM" id="SSF102114">
    <property type="entry name" value="Radical SAM enzymes"/>
    <property type="match status" value="1"/>
</dbReference>
<dbReference type="PANTHER" id="PTHR30352:SF5">
    <property type="entry name" value="PYRUVATE FORMATE-LYASE 1-ACTIVATING ENZYME"/>
    <property type="match status" value="1"/>
</dbReference>
<dbReference type="CDD" id="cd01335">
    <property type="entry name" value="Radical_SAM"/>
    <property type="match status" value="1"/>
</dbReference>
<dbReference type="Pfam" id="PF04055">
    <property type="entry name" value="Radical_SAM"/>
    <property type="match status" value="1"/>
</dbReference>
<protein>
    <submittedName>
        <fullName evidence="8">Pyruvate formate lyase activating enzyme</fullName>
    </submittedName>
</protein>
<dbReference type="GO" id="GO:0046872">
    <property type="term" value="F:metal ion binding"/>
    <property type="evidence" value="ECO:0007669"/>
    <property type="project" value="UniProtKB-KW"/>
</dbReference>
<accession>A0A1M5F864</accession>
<evidence type="ECO:0000256" key="1">
    <source>
        <dbReference type="ARBA" id="ARBA00001966"/>
    </source>
</evidence>
<dbReference type="GO" id="GO:0051539">
    <property type="term" value="F:4 iron, 4 sulfur cluster binding"/>
    <property type="evidence" value="ECO:0007669"/>
    <property type="project" value="UniProtKB-KW"/>
</dbReference>
<gene>
    <name evidence="8" type="ORF">SAMN02746089_02700</name>
</gene>
<evidence type="ECO:0000313" key="8">
    <source>
        <dbReference type="EMBL" id="SHF87666.1"/>
    </source>
</evidence>
<keyword evidence="9" id="KW-1185">Reference proteome</keyword>
<dbReference type="SFLD" id="SFLDS00029">
    <property type="entry name" value="Radical_SAM"/>
    <property type="match status" value="1"/>
</dbReference>
<dbReference type="STRING" id="1121256.SAMN02746089_02700"/>
<evidence type="ECO:0000256" key="2">
    <source>
        <dbReference type="ARBA" id="ARBA00022485"/>
    </source>
</evidence>
<dbReference type="InterPro" id="IPR013785">
    <property type="entry name" value="Aldolase_TIM"/>
</dbReference>
<dbReference type="PROSITE" id="PS51918">
    <property type="entry name" value="RADICAL_SAM"/>
    <property type="match status" value="1"/>
</dbReference>
<keyword evidence="3" id="KW-0949">S-adenosyl-L-methionine</keyword>
<dbReference type="OrthoDB" id="1729691at2"/>
<comment type="cofactor">
    <cofactor evidence="1">
        <name>[4Fe-4S] cluster</name>
        <dbReference type="ChEBI" id="CHEBI:49883"/>
    </cofactor>
</comment>
<dbReference type="InterPro" id="IPR007197">
    <property type="entry name" value="rSAM"/>
</dbReference>
<dbReference type="GO" id="GO:0016829">
    <property type="term" value="F:lyase activity"/>
    <property type="evidence" value="ECO:0007669"/>
    <property type="project" value="UniProtKB-KW"/>
</dbReference>
<feature type="domain" description="Radical SAM core" evidence="7">
    <location>
        <begin position="19"/>
        <end position="240"/>
    </location>
</feature>
<keyword evidence="8" id="KW-0670">Pyruvate</keyword>
<keyword evidence="5" id="KW-0408">Iron</keyword>
<evidence type="ECO:0000313" key="9">
    <source>
        <dbReference type="Proteomes" id="UP000184088"/>
    </source>
</evidence>
<evidence type="ECO:0000256" key="6">
    <source>
        <dbReference type="ARBA" id="ARBA00023014"/>
    </source>
</evidence>
<dbReference type="InterPro" id="IPR058240">
    <property type="entry name" value="rSAM_sf"/>
</dbReference>
<dbReference type="InterPro" id="IPR034457">
    <property type="entry name" value="Organic_radical-activating"/>
</dbReference>
<evidence type="ECO:0000256" key="5">
    <source>
        <dbReference type="ARBA" id="ARBA00023004"/>
    </source>
</evidence>